<sequence>MRLGPRGTEDTIKLPGTVFTADDNPANHIALIEISHESRMESPSNFTSRRSRNRQFCDMPLPLPRSEQAGEED</sequence>
<name>A0A834JXY3_VESVU</name>
<dbReference type="Proteomes" id="UP000614350">
    <property type="component" value="Unassembled WGS sequence"/>
</dbReference>
<accession>A0A834JXY3</accession>
<evidence type="ECO:0000256" key="1">
    <source>
        <dbReference type="SAM" id="MobiDB-lite"/>
    </source>
</evidence>
<evidence type="ECO:0000313" key="3">
    <source>
        <dbReference type="Proteomes" id="UP000614350"/>
    </source>
</evidence>
<proteinExistence type="predicted"/>
<reference evidence="2" key="1">
    <citation type="journal article" date="2020" name="G3 (Bethesda)">
        <title>High-Quality Assemblies for Three Invasive Social Wasps from the &lt;i&gt;Vespula&lt;/i&gt; Genus.</title>
        <authorList>
            <person name="Harrop T.W.R."/>
            <person name="Guhlin J."/>
            <person name="McLaughlin G.M."/>
            <person name="Permina E."/>
            <person name="Stockwell P."/>
            <person name="Gilligan J."/>
            <person name="Le Lec M.F."/>
            <person name="Gruber M.A.M."/>
            <person name="Quinn O."/>
            <person name="Lovegrove M."/>
            <person name="Duncan E.J."/>
            <person name="Remnant E.J."/>
            <person name="Van Eeckhoven J."/>
            <person name="Graham B."/>
            <person name="Knapp R.A."/>
            <person name="Langford K.W."/>
            <person name="Kronenberg Z."/>
            <person name="Press M.O."/>
            <person name="Eacker S.M."/>
            <person name="Wilson-Rankin E.E."/>
            <person name="Purcell J."/>
            <person name="Lester P.J."/>
            <person name="Dearden P.K."/>
        </authorList>
    </citation>
    <scope>NUCLEOTIDE SEQUENCE</scope>
    <source>
        <strain evidence="2">Marl-1</strain>
    </source>
</reference>
<comment type="caution">
    <text evidence="2">The sequence shown here is derived from an EMBL/GenBank/DDBJ whole genome shotgun (WGS) entry which is preliminary data.</text>
</comment>
<protein>
    <submittedName>
        <fullName evidence="2">Uncharacterized protein</fullName>
    </submittedName>
</protein>
<feature type="region of interest" description="Disordered" evidence="1">
    <location>
        <begin position="38"/>
        <end position="73"/>
    </location>
</feature>
<gene>
    <name evidence="2" type="ORF">HZH66_007560</name>
</gene>
<evidence type="ECO:0000313" key="2">
    <source>
        <dbReference type="EMBL" id="KAF7396698.1"/>
    </source>
</evidence>
<keyword evidence="3" id="KW-1185">Reference proteome</keyword>
<dbReference type="AlphaFoldDB" id="A0A834JXY3"/>
<organism evidence="2 3">
    <name type="scientific">Vespula vulgaris</name>
    <name type="common">Yellow jacket</name>
    <name type="synonym">Wasp</name>
    <dbReference type="NCBI Taxonomy" id="7454"/>
    <lineage>
        <taxon>Eukaryota</taxon>
        <taxon>Metazoa</taxon>
        <taxon>Ecdysozoa</taxon>
        <taxon>Arthropoda</taxon>
        <taxon>Hexapoda</taxon>
        <taxon>Insecta</taxon>
        <taxon>Pterygota</taxon>
        <taxon>Neoptera</taxon>
        <taxon>Endopterygota</taxon>
        <taxon>Hymenoptera</taxon>
        <taxon>Apocrita</taxon>
        <taxon>Aculeata</taxon>
        <taxon>Vespoidea</taxon>
        <taxon>Vespidae</taxon>
        <taxon>Vespinae</taxon>
        <taxon>Vespula</taxon>
    </lineage>
</organism>
<dbReference type="EMBL" id="JACSEA010000007">
    <property type="protein sequence ID" value="KAF7396698.1"/>
    <property type="molecule type" value="Genomic_DNA"/>
</dbReference>